<feature type="domain" description="Glycosyltransferase RgtA/B/C/D-like" evidence="9">
    <location>
        <begin position="62"/>
        <end position="223"/>
    </location>
</feature>
<feature type="transmembrane region" description="Helical" evidence="8">
    <location>
        <begin position="254"/>
        <end position="275"/>
    </location>
</feature>
<dbReference type="GO" id="GO:0005886">
    <property type="term" value="C:plasma membrane"/>
    <property type="evidence" value="ECO:0007669"/>
    <property type="project" value="UniProtKB-SubCell"/>
</dbReference>
<keyword evidence="4 10" id="KW-0808">Transferase</keyword>
<dbReference type="PANTHER" id="PTHR33908:SF3">
    <property type="entry name" value="UNDECAPRENYL PHOSPHATE-ALPHA-4-AMINO-4-DEOXY-L-ARABINOSE ARABINOSYL TRANSFERASE"/>
    <property type="match status" value="1"/>
</dbReference>
<dbReference type="GO" id="GO:0010041">
    <property type="term" value="P:response to iron(III) ion"/>
    <property type="evidence" value="ECO:0007669"/>
    <property type="project" value="TreeGrafter"/>
</dbReference>
<accession>A0A2N6TNP0</accession>
<evidence type="ECO:0000256" key="4">
    <source>
        <dbReference type="ARBA" id="ARBA00022679"/>
    </source>
</evidence>
<gene>
    <name evidence="10" type="ORF">CJ209_01085</name>
</gene>
<feature type="transmembrane region" description="Helical" evidence="8">
    <location>
        <begin position="9"/>
        <end position="26"/>
    </location>
</feature>
<feature type="transmembrane region" description="Helical" evidence="8">
    <location>
        <begin position="208"/>
        <end position="229"/>
    </location>
</feature>
<dbReference type="Proteomes" id="UP000235733">
    <property type="component" value="Unassembled WGS sequence"/>
</dbReference>
<dbReference type="PANTHER" id="PTHR33908">
    <property type="entry name" value="MANNOSYLTRANSFERASE YKCB-RELATED"/>
    <property type="match status" value="1"/>
</dbReference>
<evidence type="ECO:0000256" key="5">
    <source>
        <dbReference type="ARBA" id="ARBA00022692"/>
    </source>
</evidence>
<dbReference type="Pfam" id="PF13231">
    <property type="entry name" value="PMT_2"/>
    <property type="match status" value="1"/>
</dbReference>
<feature type="transmembrane region" description="Helical" evidence="8">
    <location>
        <begin position="310"/>
        <end position="328"/>
    </location>
</feature>
<evidence type="ECO:0000256" key="7">
    <source>
        <dbReference type="ARBA" id="ARBA00023136"/>
    </source>
</evidence>
<feature type="transmembrane region" description="Helical" evidence="8">
    <location>
        <begin position="112"/>
        <end position="132"/>
    </location>
</feature>
<evidence type="ECO:0000256" key="2">
    <source>
        <dbReference type="ARBA" id="ARBA00022475"/>
    </source>
</evidence>
<reference evidence="10 11" key="1">
    <citation type="submission" date="2017-09" db="EMBL/GenBank/DDBJ databases">
        <title>Bacterial strain isolated from the female urinary microbiota.</title>
        <authorList>
            <person name="Thomas-White K."/>
            <person name="Kumar N."/>
            <person name="Forster S."/>
            <person name="Putonti C."/>
            <person name="Lawley T."/>
            <person name="Wolfe A.J."/>
        </authorList>
    </citation>
    <scope>NUCLEOTIDE SEQUENCE [LARGE SCALE GENOMIC DNA]</scope>
    <source>
        <strain evidence="10 11">UMB0249</strain>
    </source>
</reference>
<evidence type="ECO:0000259" key="9">
    <source>
        <dbReference type="Pfam" id="PF13231"/>
    </source>
</evidence>
<evidence type="ECO:0000313" key="10">
    <source>
        <dbReference type="EMBL" id="PMC70940.1"/>
    </source>
</evidence>
<protein>
    <submittedName>
        <fullName evidence="10">Glycosyltransferase family 39 protein</fullName>
    </submittedName>
</protein>
<keyword evidence="7 8" id="KW-0472">Membrane</keyword>
<dbReference type="EMBL" id="PNHC01000001">
    <property type="protein sequence ID" value="PMC70940.1"/>
    <property type="molecule type" value="Genomic_DNA"/>
</dbReference>
<feature type="transmembrane region" description="Helical" evidence="8">
    <location>
        <begin position="373"/>
        <end position="392"/>
    </location>
</feature>
<comment type="subcellular location">
    <subcellularLocation>
        <location evidence="1">Cell membrane</location>
        <topology evidence="1">Multi-pass membrane protein</topology>
    </subcellularLocation>
</comment>
<name>A0A2N6TNP0_FUSNU</name>
<feature type="transmembrane region" description="Helical" evidence="8">
    <location>
        <begin position="404"/>
        <end position="422"/>
    </location>
</feature>
<comment type="caution">
    <text evidence="10">The sequence shown here is derived from an EMBL/GenBank/DDBJ whole genome shotgun (WGS) entry which is preliminary data.</text>
</comment>
<sequence length="517" mass="61813">MLSNNKKDILILLSLSIFAFLSVIWVNEVDIMEARNFITAREILQNSDWWTTTLNGQLRFEKPPFPTWLTAFTMMLFHSKSESILRIPNILVSIFTILFLYISIIRIKKDKLFAFLSSFVLLTTFMFIKIGAENTWDIYTYAFAFCASLSLYIYMQENLKKDLFLTIIFLILSFLSKGPVGFYAIFIPFIIAYLFTNPKEKWKGKIKFILLAIIVAFALSSIWAISMYFNHSNYFLEVMKKESLTWSTKHSRSIFFYLDYFVYMGSWIFFSVFVFFKSPKNKEDKIFYIWNIISLIFISIIQMKKKRYGLPIYLISSLNIAQLCVYYFRTPYENLKKIEKFLLRFQQYFIMFVIFLSLVFITYFGYIKKEISFILFLLYIFIHIIFLILINVKYTKNNYAERVILFSGLTMLVLNFSSSWVLENNFMKDKMLKFKVPVSQEVVTSNYSIYSNDFDIEEVWRTGKNIKELTNIPMEKEIFYLGDKEPENLMKVYKIIKIYKYQKINHKIANLYYLERK</sequence>
<dbReference type="GeneID" id="79809445"/>
<keyword evidence="2" id="KW-1003">Cell membrane</keyword>
<feature type="transmembrane region" description="Helical" evidence="8">
    <location>
        <begin position="348"/>
        <end position="366"/>
    </location>
</feature>
<proteinExistence type="predicted"/>
<feature type="transmembrane region" description="Helical" evidence="8">
    <location>
        <begin position="138"/>
        <end position="155"/>
    </location>
</feature>
<feature type="transmembrane region" description="Helical" evidence="8">
    <location>
        <begin position="287"/>
        <end position="303"/>
    </location>
</feature>
<evidence type="ECO:0000256" key="6">
    <source>
        <dbReference type="ARBA" id="ARBA00022989"/>
    </source>
</evidence>
<evidence type="ECO:0000313" key="11">
    <source>
        <dbReference type="Proteomes" id="UP000235733"/>
    </source>
</evidence>
<evidence type="ECO:0000256" key="8">
    <source>
        <dbReference type="SAM" id="Phobius"/>
    </source>
</evidence>
<organism evidence="10 11">
    <name type="scientific">Fusobacterium nucleatum</name>
    <dbReference type="NCBI Taxonomy" id="851"/>
    <lineage>
        <taxon>Bacteria</taxon>
        <taxon>Fusobacteriati</taxon>
        <taxon>Fusobacteriota</taxon>
        <taxon>Fusobacteriia</taxon>
        <taxon>Fusobacteriales</taxon>
        <taxon>Fusobacteriaceae</taxon>
        <taxon>Fusobacterium</taxon>
    </lineage>
</organism>
<evidence type="ECO:0000256" key="3">
    <source>
        <dbReference type="ARBA" id="ARBA00022676"/>
    </source>
</evidence>
<keyword evidence="6 8" id="KW-1133">Transmembrane helix</keyword>
<evidence type="ECO:0000256" key="1">
    <source>
        <dbReference type="ARBA" id="ARBA00004651"/>
    </source>
</evidence>
<keyword evidence="3" id="KW-0328">Glycosyltransferase</keyword>
<keyword evidence="5 8" id="KW-0812">Transmembrane</keyword>
<dbReference type="InterPro" id="IPR050297">
    <property type="entry name" value="LipidA_mod_glycosyltrf_83"/>
</dbReference>
<dbReference type="InterPro" id="IPR038731">
    <property type="entry name" value="RgtA/B/C-like"/>
</dbReference>
<dbReference type="GO" id="GO:0016763">
    <property type="term" value="F:pentosyltransferase activity"/>
    <property type="evidence" value="ECO:0007669"/>
    <property type="project" value="TreeGrafter"/>
</dbReference>
<feature type="transmembrane region" description="Helical" evidence="8">
    <location>
        <begin position="84"/>
        <end position="105"/>
    </location>
</feature>
<dbReference type="RefSeq" id="WP_029599393.1">
    <property type="nucleotide sequence ID" value="NZ_CP077147.1"/>
</dbReference>
<feature type="transmembrane region" description="Helical" evidence="8">
    <location>
        <begin position="167"/>
        <end position="196"/>
    </location>
</feature>
<dbReference type="AlphaFoldDB" id="A0A2N6TNP0"/>
<dbReference type="GO" id="GO:0009103">
    <property type="term" value="P:lipopolysaccharide biosynthetic process"/>
    <property type="evidence" value="ECO:0007669"/>
    <property type="project" value="UniProtKB-ARBA"/>
</dbReference>